<accession>A0A1W2A773</accession>
<comment type="function">
    <text evidence="7">Catalyzes the NADPH-dependent reduction of L-glutamate 5-phosphate into L-glutamate 5-semialdehyde and phosphate. The product spontaneously undergoes cyclization to form 1-pyrroline-5-carboxylate.</text>
</comment>
<sequence>MTEMERMGAAAKAASYELAVAGAAKKNRALSEIAEALKERSADILAANAEDMEKARAGGMSKSLQDRLKLSTARIDGMVEGVLQVAALEDPVGSMIKMTTRPNGLIIGKRRVPLGVIGIIYEARPNVTVDAAVLCLKSGNAVILRGGSDAAKSNAVLTRVMREAVEKAGLPADCICSVSDTSRKSAVELMGLTEYLDVLIPRGGAGLIKSVTENSKVPVIETGVGNCHVYVDCDADLQMGAEIIYNAKCSRPSVCNAAETLLVSRAVAWDFLPMAKMLLDKDNVELRGCPITREILGDCVIPATHEDYYTEFLDYILAVKVVNDAEEAIRFINKHSSGHSEAIVTNNYFTAQKFLNEVDSAAVYVNASTRFTDGSEFGLGAEIGISTQKMHARGPMGLEELTSSKFVIYGEGQIR</sequence>
<dbReference type="Gene3D" id="3.40.605.10">
    <property type="entry name" value="Aldehyde Dehydrogenase, Chain A, domain 1"/>
    <property type="match status" value="1"/>
</dbReference>
<keyword evidence="4 7" id="KW-0521">NADP</keyword>
<comment type="subcellular location">
    <subcellularLocation>
        <location evidence="7">Cytoplasm</location>
    </subcellularLocation>
</comment>
<dbReference type="Proteomes" id="UP000192790">
    <property type="component" value="Unassembled WGS sequence"/>
</dbReference>
<dbReference type="Pfam" id="PF00171">
    <property type="entry name" value="Aldedh"/>
    <property type="match status" value="2"/>
</dbReference>
<gene>
    <name evidence="7" type="primary">proA</name>
    <name evidence="9" type="ORF">SAMN02745168_1573</name>
</gene>
<evidence type="ECO:0000256" key="7">
    <source>
        <dbReference type="HAMAP-Rule" id="MF_00412"/>
    </source>
</evidence>
<keyword evidence="5 7" id="KW-0560">Oxidoreductase</keyword>
<evidence type="ECO:0000256" key="2">
    <source>
        <dbReference type="ARBA" id="ARBA00022605"/>
    </source>
</evidence>
<dbReference type="HAMAP" id="MF_00412">
    <property type="entry name" value="ProA"/>
    <property type="match status" value="1"/>
</dbReference>
<dbReference type="STRING" id="1122930.SAMN02745168_1573"/>
<dbReference type="OrthoDB" id="9809970at2"/>
<evidence type="ECO:0000256" key="6">
    <source>
        <dbReference type="ARBA" id="ARBA00049024"/>
    </source>
</evidence>
<dbReference type="CDD" id="cd07079">
    <property type="entry name" value="ALDH_F18-19_ProA-GPR"/>
    <property type="match status" value="1"/>
</dbReference>
<comment type="pathway">
    <text evidence="1 7">Amino-acid biosynthesis; L-proline biosynthesis; L-glutamate 5-semialdehyde from L-glutamate: step 2/2.</text>
</comment>
<keyword evidence="10" id="KW-1185">Reference proteome</keyword>
<dbReference type="EMBL" id="FWXW01000003">
    <property type="protein sequence ID" value="SMC56312.1"/>
    <property type="molecule type" value="Genomic_DNA"/>
</dbReference>
<evidence type="ECO:0000313" key="9">
    <source>
        <dbReference type="EMBL" id="SMC56312.1"/>
    </source>
</evidence>
<dbReference type="InterPro" id="IPR016161">
    <property type="entry name" value="Ald_DH/histidinol_DH"/>
</dbReference>
<evidence type="ECO:0000256" key="1">
    <source>
        <dbReference type="ARBA" id="ARBA00004985"/>
    </source>
</evidence>
<organism evidence="9 10">
    <name type="scientific">Papillibacter cinnamivorans DSM 12816</name>
    <dbReference type="NCBI Taxonomy" id="1122930"/>
    <lineage>
        <taxon>Bacteria</taxon>
        <taxon>Bacillati</taxon>
        <taxon>Bacillota</taxon>
        <taxon>Clostridia</taxon>
        <taxon>Eubacteriales</taxon>
        <taxon>Oscillospiraceae</taxon>
        <taxon>Papillibacter</taxon>
    </lineage>
</organism>
<dbReference type="PROSITE" id="PS01223">
    <property type="entry name" value="PROA"/>
    <property type="match status" value="1"/>
</dbReference>
<proteinExistence type="inferred from homology"/>
<dbReference type="AlphaFoldDB" id="A0A1W2A773"/>
<dbReference type="GO" id="GO:0055129">
    <property type="term" value="P:L-proline biosynthetic process"/>
    <property type="evidence" value="ECO:0007669"/>
    <property type="project" value="UniProtKB-UniRule"/>
</dbReference>
<dbReference type="UniPathway" id="UPA00098">
    <property type="reaction ID" value="UER00360"/>
</dbReference>
<keyword evidence="2 7" id="KW-0028">Amino-acid biosynthesis</keyword>
<comment type="similarity">
    <text evidence="7">Belongs to the gamma-glutamyl phosphate reductase family.</text>
</comment>
<reference evidence="9 10" key="1">
    <citation type="submission" date="2017-04" db="EMBL/GenBank/DDBJ databases">
        <authorList>
            <person name="Afonso C.L."/>
            <person name="Miller P.J."/>
            <person name="Scott M.A."/>
            <person name="Spackman E."/>
            <person name="Goraichik I."/>
            <person name="Dimitrov K.M."/>
            <person name="Suarez D.L."/>
            <person name="Swayne D.E."/>
        </authorList>
    </citation>
    <scope>NUCLEOTIDE SEQUENCE [LARGE SCALE GENOMIC DNA]</scope>
    <source>
        <strain evidence="9 10">DSM 12816</strain>
    </source>
</reference>
<dbReference type="PANTHER" id="PTHR11063">
    <property type="entry name" value="GLUTAMATE SEMIALDEHYDE DEHYDROGENASE"/>
    <property type="match status" value="1"/>
</dbReference>
<dbReference type="Gene3D" id="3.40.309.10">
    <property type="entry name" value="Aldehyde Dehydrogenase, Chain A, domain 2"/>
    <property type="match status" value="1"/>
</dbReference>
<dbReference type="SUPFAM" id="SSF53720">
    <property type="entry name" value="ALDH-like"/>
    <property type="match status" value="1"/>
</dbReference>
<dbReference type="FunFam" id="3.40.309.10:FF:000006">
    <property type="entry name" value="Gamma-glutamyl phosphate reductase"/>
    <property type="match status" value="1"/>
</dbReference>
<dbReference type="GO" id="GO:0004350">
    <property type="term" value="F:glutamate-5-semialdehyde dehydrogenase activity"/>
    <property type="evidence" value="ECO:0007669"/>
    <property type="project" value="UniProtKB-UniRule"/>
</dbReference>
<dbReference type="NCBIfam" id="TIGR00407">
    <property type="entry name" value="proA"/>
    <property type="match status" value="1"/>
</dbReference>
<dbReference type="EC" id="1.2.1.41" evidence="7"/>
<dbReference type="NCBIfam" id="NF001221">
    <property type="entry name" value="PRK00197.1"/>
    <property type="match status" value="1"/>
</dbReference>
<evidence type="ECO:0000256" key="4">
    <source>
        <dbReference type="ARBA" id="ARBA00022857"/>
    </source>
</evidence>
<evidence type="ECO:0000256" key="3">
    <source>
        <dbReference type="ARBA" id="ARBA00022650"/>
    </source>
</evidence>
<protein>
    <recommendedName>
        <fullName evidence="7">Gamma-glutamyl phosphate reductase</fullName>
        <shortName evidence="7">GPR</shortName>
        <ecNumber evidence="7">1.2.1.41</ecNumber>
    </recommendedName>
    <alternativeName>
        <fullName evidence="7">Glutamate-5-semialdehyde dehydrogenase</fullName>
    </alternativeName>
    <alternativeName>
        <fullName evidence="7">Glutamyl-gamma-semialdehyde dehydrogenase</fullName>
        <shortName evidence="7">GSA dehydrogenase</shortName>
    </alternativeName>
</protein>
<dbReference type="InterPro" id="IPR015590">
    <property type="entry name" value="Aldehyde_DH_dom"/>
</dbReference>
<name>A0A1W2A773_9FIRM</name>
<dbReference type="InterPro" id="IPR012134">
    <property type="entry name" value="Glu-5-SA_DH"/>
</dbReference>
<comment type="catalytic activity">
    <reaction evidence="6 7">
        <text>L-glutamate 5-semialdehyde + phosphate + NADP(+) = L-glutamyl 5-phosphate + NADPH + H(+)</text>
        <dbReference type="Rhea" id="RHEA:19541"/>
        <dbReference type="ChEBI" id="CHEBI:15378"/>
        <dbReference type="ChEBI" id="CHEBI:43474"/>
        <dbReference type="ChEBI" id="CHEBI:57783"/>
        <dbReference type="ChEBI" id="CHEBI:58066"/>
        <dbReference type="ChEBI" id="CHEBI:58274"/>
        <dbReference type="ChEBI" id="CHEBI:58349"/>
        <dbReference type="EC" id="1.2.1.41"/>
    </reaction>
</comment>
<dbReference type="InterPro" id="IPR016163">
    <property type="entry name" value="Ald_DH_C"/>
</dbReference>
<dbReference type="InterPro" id="IPR000965">
    <property type="entry name" value="GPR_dom"/>
</dbReference>
<dbReference type="GO" id="GO:0005737">
    <property type="term" value="C:cytoplasm"/>
    <property type="evidence" value="ECO:0007669"/>
    <property type="project" value="UniProtKB-SubCell"/>
</dbReference>
<feature type="domain" description="Aldehyde dehydrogenase" evidence="8">
    <location>
        <begin position="316"/>
        <end position="405"/>
    </location>
</feature>
<dbReference type="GO" id="GO:0050661">
    <property type="term" value="F:NADP binding"/>
    <property type="evidence" value="ECO:0007669"/>
    <property type="project" value="InterPro"/>
</dbReference>
<evidence type="ECO:0000313" key="10">
    <source>
        <dbReference type="Proteomes" id="UP000192790"/>
    </source>
</evidence>
<keyword evidence="3 7" id="KW-0641">Proline biosynthesis</keyword>
<dbReference type="InterPro" id="IPR016162">
    <property type="entry name" value="Ald_DH_N"/>
</dbReference>
<evidence type="ECO:0000259" key="8">
    <source>
        <dbReference type="Pfam" id="PF00171"/>
    </source>
</evidence>
<dbReference type="RefSeq" id="WP_084234205.1">
    <property type="nucleotide sequence ID" value="NZ_FWXW01000003.1"/>
</dbReference>
<dbReference type="PIRSF" id="PIRSF000151">
    <property type="entry name" value="GPR"/>
    <property type="match status" value="1"/>
</dbReference>
<dbReference type="InterPro" id="IPR020593">
    <property type="entry name" value="G-glutamylP_reductase_CS"/>
</dbReference>
<feature type="domain" description="Aldehyde dehydrogenase" evidence="8">
    <location>
        <begin position="3"/>
        <end position="274"/>
    </location>
</feature>
<keyword evidence="7" id="KW-0963">Cytoplasm</keyword>
<dbReference type="PANTHER" id="PTHR11063:SF8">
    <property type="entry name" value="DELTA-1-PYRROLINE-5-CARBOXYLATE SYNTHASE"/>
    <property type="match status" value="1"/>
</dbReference>
<evidence type="ECO:0000256" key="5">
    <source>
        <dbReference type="ARBA" id="ARBA00023002"/>
    </source>
</evidence>